<sequence length="125" mass="14322">MKTKVETQIPDGFVLLQNPTNLGNSSEYIFATITTTLKNINYKTVTNLTLDILPLSKINDQIILYSRDVQYVEISPFSNSTTAITIIIKTKSTNKNEIINILKNFKLQLSWGKEYKKVFKFQTIL</sequence>
<accession>A0A098MDL6</accession>
<dbReference type="Proteomes" id="UP000029734">
    <property type="component" value="Unassembled WGS sequence"/>
</dbReference>
<dbReference type="AlphaFoldDB" id="A0A098MDL6"/>
<protein>
    <submittedName>
        <fullName evidence="1">Uncharacterized protein</fullName>
    </submittedName>
</protein>
<dbReference type="EMBL" id="JQCR01000002">
    <property type="protein sequence ID" value="KGE20076.1"/>
    <property type="molecule type" value="Genomic_DNA"/>
</dbReference>
<dbReference type="RefSeq" id="WP_036651941.1">
    <property type="nucleotide sequence ID" value="NZ_JQCR01000002.1"/>
</dbReference>
<gene>
    <name evidence="1" type="ORF">PWYN_12555</name>
</gene>
<organism evidence="1 2">
    <name type="scientific">Paenibacillus wynnii</name>
    <dbReference type="NCBI Taxonomy" id="268407"/>
    <lineage>
        <taxon>Bacteria</taxon>
        <taxon>Bacillati</taxon>
        <taxon>Bacillota</taxon>
        <taxon>Bacilli</taxon>
        <taxon>Bacillales</taxon>
        <taxon>Paenibacillaceae</taxon>
        <taxon>Paenibacillus</taxon>
    </lineage>
</organism>
<comment type="caution">
    <text evidence="1">The sequence shown here is derived from an EMBL/GenBank/DDBJ whole genome shotgun (WGS) entry which is preliminary data.</text>
</comment>
<name>A0A098MDL6_9BACL</name>
<keyword evidence="2" id="KW-1185">Reference proteome</keyword>
<reference evidence="1 2" key="2">
    <citation type="submission" date="2014-10" db="EMBL/GenBank/DDBJ databases">
        <title>Comparative genomics of the Paenibacillus odorifer group.</title>
        <authorList>
            <person name="Tsai Y.-C."/>
            <person name="Martin N."/>
            <person name="Korlach J."/>
            <person name="Wiedmann M."/>
        </authorList>
    </citation>
    <scope>NUCLEOTIDE SEQUENCE [LARGE SCALE GENOMIC DNA]</scope>
    <source>
        <strain evidence="1 2">DSM 18334</strain>
    </source>
</reference>
<evidence type="ECO:0000313" key="2">
    <source>
        <dbReference type="Proteomes" id="UP000029734"/>
    </source>
</evidence>
<reference evidence="1 2" key="1">
    <citation type="submission" date="2014-08" db="EMBL/GenBank/DDBJ databases">
        <authorList>
            <person name="den Bakker H.C."/>
        </authorList>
    </citation>
    <scope>NUCLEOTIDE SEQUENCE [LARGE SCALE GENOMIC DNA]</scope>
    <source>
        <strain evidence="1 2">DSM 18334</strain>
    </source>
</reference>
<proteinExistence type="predicted"/>
<evidence type="ECO:0000313" key="1">
    <source>
        <dbReference type="EMBL" id="KGE20076.1"/>
    </source>
</evidence>